<organism evidence="1 2">
    <name type="scientific">Romanomermis culicivorax</name>
    <name type="common">Nematode worm</name>
    <dbReference type="NCBI Taxonomy" id="13658"/>
    <lineage>
        <taxon>Eukaryota</taxon>
        <taxon>Metazoa</taxon>
        <taxon>Ecdysozoa</taxon>
        <taxon>Nematoda</taxon>
        <taxon>Enoplea</taxon>
        <taxon>Dorylaimia</taxon>
        <taxon>Mermithida</taxon>
        <taxon>Mermithoidea</taxon>
        <taxon>Mermithidae</taxon>
        <taxon>Romanomermis</taxon>
    </lineage>
</organism>
<proteinExistence type="predicted"/>
<keyword evidence="1" id="KW-1185">Reference proteome</keyword>
<reference evidence="2" key="1">
    <citation type="submission" date="2022-11" db="UniProtKB">
        <authorList>
            <consortium name="WormBaseParasite"/>
        </authorList>
    </citation>
    <scope>IDENTIFICATION</scope>
</reference>
<protein>
    <submittedName>
        <fullName evidence="2">Uncharacterized protein</fullName>
    </submittedName>
</protein>
<evidence type="ECO:0000313" key="2">
    <source>
        <dbReference type="WBParaSite" id="nRc.2.0.1.t39337-RA"/>
    </source>
</evidence>
<sequence length="79" mass="8789">MFFSEKTCRWALKAGLYSLRHAGLTLTPGYTGLGQPPALAQRGVRRKGSVQIEEAFKSNPKIKNPSKEQLCGKWQNLKA</sequence>
<name>A0A915KNK3_ROMCU</name>
<dbReference type="Proteomes" id="UP000887565">
    <property type="component" value="Unplaced"/>
</dbReference>
<accession>A0A915KNK3</accession>
<dbReference type="AlphaFoldDB" id="A0A915KNK3"/>
<evidence type="ECO:0000313" key="1">
    <source>
        <dbReference type="Proteomes" id="UP000887565"/>
    </source>
</evidence>
<dbReference type="WBParaSite" id="nRc.2.0.1.t39337-RA">
    <property type="protein sequence ID" value="nRc.2.0.1.t39337-RA"/>
    <property type="gene ID" value="nRc.2.0.1.g39337"/>
</dbReference>